<organism evidence="3 4">
    <name type="scientific">Phyllosticta capitalensis</name>
    <dbReference type="NCBI Taxonomy" id="121624"/>
    <lineage>
        <taxon>Eukaryota</taxon>
        <taxon>Fungi</taxon>
        <taxon>Dikarya</taxon>
        <taxon>Ascomycota</taxon>
        <taxon>Pezizomycotina</taxon>
        <taxon>Dothideomycetes</taxon>
        <taxon>Dothideomycetes incertae sedis</taxon>
        <taxon>Botryosphaeriales</taxon>
        <taxon>Phyllostictaceae</taxon>
        <taxon>Phyllosticta</taxon>
    </lineage>
</organism>
<protein>
    <submittedName>
        <fullName evidence="3">Uncharacterized protein</fullName>
    </submittedName>
</protein>
<keyword evidence="2" id="KW-1133">Transmembrane helix</keyword>
<feature type="transmembrane region" description="Helical" evidence="2">
    <location>
        <begin position="151"/>
        <end position="168"/>
    </location>
</feature>
<sequence length="185" mass="20318">MQGPFRLKDRDTVLVEAADGRWMTAGWEMAVLWTAEHVMVNDNSGPSSPPPTAVPSPKRRLAALRLSRLICNSSPTFAASISAAPRTRPTIPSSHGPQRTPPGMSADPASTNRTGQERWGRSAPPPENQYRAAANNDNLGGGFFHSRGWKAVIGGWWILAFGYVVVLFRRGCSSSTSWRMMVWRK</sequence>
<proteinExistence type="predicted"/>
<keyword evidence="2" id="KW-0472">Membrane</keyword>
<reference evidence="3 4" key="1">
    <citation type="submission" date="2024-04" db="EMBL/GenBank/DDBJ databases">
        <title>Phyllosticta paracitricarpa is synonymous to the EU quarantine fungus P. citricarpa based on phylogenomic analyses.</title>
        <authorList>
            <consortium name="Lawrence Berkeley National Laboratory"/>
            <person name="Van Ingen-Buijs V.A."/>
            <person name="Van Westerhoven A.C."/>
            <person name="Haridas S."/>
            <person name="Skiadas P."/>
            <person name="Martin F."/>
            <person name="Groenewald J.Z."/>
            <person name="Crous P.W."/>
            <person name="Seidl M.F."/>
        </authorList>
    </citation>
    <scope>NUCLEOTIDE SEQUENCE [LARGE SCALE GENOMIC DNA]</scope>
    <source>
        <strain evidence="3 4">CBS 123374</strain>
    </source>
</reference>
<evidence type="ECO:0000256" key="2">
    <source>
        <dbReference type="SAM" id="Phobius"/>
    </source>
</evidence>
<gene>
    <name evidence="3" type="ORF">HDK90DRAFT_286359</name>
</gene>
<keyword evidence="2" id="KW-0812">Transmembrane</keyword>
<evidence type="ECO:0000313" key="3">
    <source>
        <dbReference type="EMBL" id="KAK8233989.1"/>
    </source>
</evidence>
<evidence type="ECO:0000313" key="4">
    <source>
        <dbReference type="Proteomes" id="UP001492380"/>
    </source>
</evidence>
<dbReference type="Proteomes" id="UP001492380">
    <property type="component" value="Unassembled WGS sequence"/>
</dbReference>
<name>A0ABR1YNB5_9PEZI</name>
<evidence type="ECO:0000256" key="1">
    <source>
        <dbReference type="SAM" id="MobiDB-lite"/>
    </source>
</evidence>
<dbReference type="EMBL" id="JBBWRZ010000006">
    <property type="protein sequence ID" value="KAK8233989.1"/>
    <property type="molecule type" value="Genomic_DNA"/>
</dbReference>
<feature type="region of interest" description="Disordered" evidence="1">
    <location>
        <begin position="81"/>
        <end position="134"/>
    </location>
</feature>
<comment type="caution">
    <text evidence="3">The sequence shown here is derived from an EMBL/GenBank/DDBJ whole genome shotgun (WGS) entry which is preliminary data.</text>
</comment>
<keyword evidence="4" id="KW-1185">Reference proteome</keyword>
<accession>A0ABR1YNB5</accession>